<evidence type="ECO:0000256" key="1">
    <source>
        <dbReference type="SAM" id="MobiDB-lite"/>
    </source>
</evidence>
<dbReference type="EMBL" id="PJMY01000003">
    <property type="protein sequence ID" value="PKV92778.1"/>
    <property type="molecule type" value="Genomic_DNA"/>
</dbReference>
<comment type="caution">
    <text evidence="6">The sequence shown here is derived from an EMBL/GenBank/DDBJ whole genome shotgun (WGS) entry which is preliminary data.</text>
</comment>
<gene>
    <name evidence="6" type="ORF">ATK30_3607</name>
    <name evidence="5" type="ORF">H5411_01745</name>
</gene>
<evidence type="ECO:0000313" key="8">
    <source>
        <dbReference type="Proteomes" id="UP000550260"/>
    </source>
</evidence>
<dbReference type="OrthoDB" id="3588137at2"/>
<evidence type="ECO:0000313" key="7">
    <source>
        <dbReference type="Proteomes" id="UP000233750"/>
    </source>
</evidence>
<keyword evidence="2" id="KW-1133">Transmembrane helix</keyword>
<feature type="transmembrane region" description="Helical" evidence="2">
    <location>
        <begin position="661"/>
        <end position="685"/>
    </location>
</feature>
<dbReference type="InterPro" id="IPR007680">
    <property type="entry name" value="Arabino_trans_central"/>
</dbReference>
<accession>A0A2N3WFX0</accession>
<feature type="domain" description="Arabinofuranosyltransferase central" evidence="3">
    <location>
        <begin position="184"/>
        <end position="644"/>
    </location>
</feature>
<feature type="domain" description="Arabinosyltransferas concanavalin like" evidence="4">
    <location>
        <begin position="29"/>
        <end position="180"/>
    </location>
</feature>
<evidence type="ECO:0000256" key="2">
    <source>
        <dbReference type="SAM" id="Phobius"/>
    </source>
</evidence>
<dbReference type="RefSeq" id="WP_101436526.1">
    <property type="nucleotide sequence ID" value="NZ_JACJHR010000002.1"/>
</dbReference>
<dbReference type="GO" id="GO:0052636">
    <property type="term" value="F:arabinosyltransferase activity"/>
    <property type="evidence" value="ECO:0007669"/>
    <property type="project" value="InterPro"/>
</dbReference>
<keyword evidence="7" id="KW-1185">Reference proteome</keyword>
<feature type="region of interest" description="Disordered" evidence="1">
    <location>
        <begin position="840"/>
        <end position="861"/>
    </location>
</feature>
<feature type="transmembrane region" description="Helical" evidence="2">
    <location>
        <begin position="496"/>
        <end position="513"/>
    </location>
</feature>
<keyword evidence="2" id="KW-0812">Transmembrane</keyword>
<dbReference type="Proteomes" id="UP000550260">
    <property type="component" value="Unassembled WGS sequence"/>
</dbReference>
<dbReference type="Proteomes" id="UP000233750">
    <property type="component" value="Unassembled WGS sequence"/>
</dbReference>
<dbReference type="Gene3D" id="3.40.190.160">
    <property type="match status" value="1"/>
</dbReference>
<protein>
    <submittedName>
        <fullName evidence="5">Arabinosyltransferase domain-containing protein</fullName>
    </submittedName>
    <submittedName>
        <fullName evidence="6">Cell wall arabinan synthesis protein</fullName>
    </submittedName>
</protein>
<feature type="transmembrane region" description="Helical" evidence="2">
    <location>
        <begin position="550"/>
        <end position="573"/>
    </location>
</feature>
<accession>A0A8E1T1I2</accession>
<evidence type="ECO:0000313" key="6">
    <source>
        <dbReference type="EMBL" id="PKV92778.1"/>
    </source>
</evidence>
<proteinExistence type="predicted"/>
<feature type="transmembrane region" description="Helical" evidence="2">
    <location>
        <begin position="425"/>
        <end position="443"/>
    </location>
</feature>
<evidence type="ECO:0000313" key="5">
    <source>
        <dbReference type="EMBL" id="MBB2497860.1"/>
    </source>
</evidence>
<dbReference type="Pfam" id="PF17689">
    <property type="entry name" value="Arabino_trans_N"/>
    <property type="match status" value="1"/>
</dbReference>
<feature type="transmembrane region" description="Helical" evidence="2">
    <location>
        <begin position="618"/>
        <end position="641"/>
    </location>
</feature>
<dbReference type="InterPro" id="IPR027451">
    <property type="entry name" value="EmbABC_dom1"/>
</dbReference>
<sequence length="861" mass="92227">MSSSRWLLALGAGTIALALAIPFAPVRSDQVDVSWPKEGQPASSTVAMFMPYRPLQLDVSLACSAVSASVGSGAVTAFATFPPDADGARKWGMSLVTRDQQLFLAVADREHALGKAPSADCSYRLHAEGRQLVVSVADGSQLRELTRIDTLVPQVVAFVTDLPPAQAADTVSAHAQADARFQTSPTPLKSILMIGCALGVLACLVAGFCFFGKRDRPREVDASRRRAADLVWTGLAAAGIVAWGILGPQSVDDGWFLGMHRNFGAAGYAGDYYMSLNAAETPAVGLQYLFAPLFHFSWSPLWLRIPVMLAGLAMWGLALGVVRLVRRYTDRPRVPHWLFAAAFFVAWMPGGAGLRPEPFVALCVAVSGYAAVRAHLTQAPAWLLVGAVAAGLSFTVTSTGFLAVVPLAIGLVYTCRRLTALPDRVILLVLTLAAMTVAVPIAFQATGLGGFLDSAGARYWYGADLSWHHEFNRYQMLLGGGISDEFQFEQHPMRRLPVLLAIGLTVIVLALRVRHRDGSTFSGPFGWPFAWYGLGLATLVFTPTKIGSHFFALAFFTVLVLAFGLSGLPRAFAREHVGWVFRLSALFLVLLLTSVAFNGINSWWAYHRLGMPQLNKKLLHGVLANPVLILVAGAVTAAAIMLVVRRWGRGSHDVAPAPVRWIGWTVVAIAGLSVLVMPPLTAGLLTKAAVNQHNRGAWSTVASNLHSVTGSTCGASDAITVDGTDRTLSQVIAGQPGPTLVDWPISFWFPCARFPQLADGLLEAPATVVVAPGPYRFDGDLTRAAKPHGGAFAPMTKVAAYRELPSRLVNDPELTGLLLAVDYRYPVGAYDVRKTVADQPGWHRDPPYASQDYVGQAPPGG</sequence>
<organism evidence="6 7">
    <name type="scientific">Amycolatopsis echigonensis</name>
    <dbReference type="NCBI Taxonomy" id="2576905"/>
    <lineage>
        <taxon>Bacteria</taxon>
        <taxon>Bacillati</taxon>
        <taxon>Actinomycetota</taxon>
        <taxon>Actinomycetes</taxon>
        <taxon>Pseudonocardiales</taxon>
        <taxon>Pseudonocardiaceae</taxon>
        <taxon>Amycolatopsis</taxon>
    </lineage>
</organism>
<feature type="transmembrane region" description="Helical" evidence="2">
    <location>
        <begin position="191"/>
        <end position="211"/>
    </location>
</feature>
<dbReference type="EMBL" id="JACJHR010000002">
    <property type="protein sequence ID" value="MBB2497860.1"/>
    <property type="molecule type" value="Genomic_DNA"/>
</dbReference>
<name>A0A2N3WFX0_9PSEU</name>
<dbReference type="GO" id="GO:0071766">
    <property type="term" value="P:Actinobacterium-type cell wall biogenesis"/>
    <property type="evidence" value="ECO:0007669"/>
    <property type="project" value="InterPro"/>
</dbReference>
<keyword evidence="2" id="KW-0472">Membrane</keyword>
<evidence type="ECO:0000259" key="4">
    <source>
        <dbReference type="Pfam" id="PF17689"/>
    </source>
</evidence>
<feature type="transmembrane region" description="Helical" evidence="2">
    <location>
        <begin position="525"/>
        <end position="543"/>
    </location>
</feature>
<feature type="transmembrane region" description="Helical" evidence="2">
    <location>
        <begin position="334"/>
        <end position="352"/>
    </location>
</feature>
<reference evidence="5 8" key="2">
    <citation type="submission" date="2020-08" db="EMBL/GenBank/DDBJ databases">
        <title>Amycolatopsis echigonensis JCM 21831.</title>
        <authorList>
            <person name="Tedsree N."/>
            <person name="Kuncharoen N."/>
            <person name="Likhitwitayawuid K."/>
            <person name="Tanasupawat S."/>
        </authorList>
    </citation>
    <scope>NUCLEOTIDE SEQUENCE [LARGE SCALE GENOMIC DNA]</scope>
    <source>
        <strain evidence="5 8">JCM 21831</strain>
    </source>
</reference>
<feature type="transmembrane region" description="Helical" evidence="2">
    <location>
        <begin position="579"/>
        <end position="606"/>
    </location>
</feature>
<dbReference type="InterPro" id="IPR040920">
    <property type="entry name" value="Arabino_trans_N"/>
</dbReference>
<reference evidence="6 7" key="1">
    <citation type="submission" date="2017-12" db="EMBL/GenBank/DDBJ databases">
        <title>Sequencing the genomes of 1000 Actinobacteria strains.</title>
        <authorList>
            <person name="Klenk H.-P."/>
        </authorList>
    </citation>
    <scope>NUCLEOTIDE SEQUENCE [LARGE SCALE GENOMIC DNA]</scope>
    <source>
        <strain evidence="6 7">DSM 45165</strain>
    </source>
</reference>
<evidence type="ECO:0000259" key="3">
    <source>
        <dbReference type="Pfam" id="PF04602"/>
    </source>
</evidence>
<dbReference type="AlphaFoldDB" id="A0A2N3WFX0"/>
<feature type="transmembrane region" description="Helical" evidence="2">
    <location>
        <begin position="227"/>
        <end position="246"/>
    </location>
</feature>
<dbReference type="Pfam" id="PF04602">
    <property type="entry name" value="Arabinose_trans"/>
    <property type="match status" value="1"/>
</dbReference>
<dbReference type="Gene3D" id="2.60.120.610">
    <property type="entry name" value="arabinofuranosyltransferase like domain"/>
    <property type="match status" value="1"/>
</dbReference>
<feature type="transmembrane region" description="Helical" evidence="2">
    <location>
        <begin position="301"/>
        <end position="322"/>
    </location>
</feature>
<feature type="transmembrane region" description="Helical" evidence="2">
    <location>
        <begin position="383"/>
        <end position="413"/>
    </location>
</feature>